<reference evidence="10" key="1">
    <citation type="submission" date="2017-05" db="EMBL/GenBank/DDBJ databases">
        <authorList>
            <person name="Song R."/>
            <person name="Chenine A.L."/>
            <person name="Ruprecht R.M."/>
        </authorList>
    </citation>
    <scope>NUCLEOTIDE SEQUENCE [LARGE SCALE GENOMIC DNA]</scope>
</reference>
<sequence length="176" mass="19166">MRDPMASASSSTALTPPSKANDHQPDDSIRSISSTSSDTEAGSDDNDSNTPLSEEEKRVRLKVDLRLCTIAGILCSLNLLDSGIISSASVTSMLSDLDLTGNRYSVSIFIFTISSIAFQLPSTLAVRFFGPRIWFAFITFAFGLITMCTAFIHTWKEMIALRVLLGMAMSGIYFIC</sequence>
<keyword evidence="5 7" id="KW-0472">Membrane</keyword>
<feature type="region of interest" description="Disordered" evidence="6">
    <location>
        <begin position="1"/>
        <end position="54"/>
    </location>
</feature>
<evidence type="ECO:0000313" key="9">
    <source>
        <dbReference type="EMBL" id="SMR42732.1"/>
    </source>
</evidence>
<evidence type="ECO:0000256" key="1">
    <source>
        <dbReference type="ARBA" id="ARBA00004141"/>
    </source>
</evidence>
<name>A0A2H1FN36_ZYMTR</name>
<organism evidence="9 10">
    <name type="scientific">Zymoseptoria tritici ST99CH_1E4</name>
    <dbReference type="NCBI Taxonomy" id="1276532"/>
    <lineage>
        <taxon>Eukaryota</taxon>
        <taxon>Fungi</taxon>
        <taxon>Dikarya</taxon>
        <taxon>Ascomycota</taxon>
        <taxon>Pezizomycotina</taxon>
        <taxon>Dothideomycetes</taxon>
        <taxon>Dothideomycetidae</taxon>
        <taxon>Mycosphaerellales</taxon>
        <taxon>Mycosphaerellaceae</taxon>
        <taxon>Zymoseptoria</taxon>
    </lineage>
</organism>
<proteinExistence type="predicted"/>
<keyword evidence="2" id="KW-0813">Transport</keyword>
<dbReference type="EMBL" id="LT854253">
    <property type="protein sequence ID" value="SMR42732.1"/>
    <property type="molecule type" value="Genomic_DNA"/>
</dbReference>
<dbReference type="PANTHER" id="PTHR43791">
    <property type="entry name" value="PERMEASE-RELATED"/>
    <property type="match status" value="1"/>
</dbReference>
<feature type="compositionally biased region" description="Low complexity" evidence="6">
    <location>
        <begin position="30"/>
        <end position="40"/>
    </location>
</feature>
<keyword evidence="4 7" id="KW-1133">Transmembrane helix</keyword>
<protein>
    <recommendedName>
        <fullName evidence="8">Major facilitator superfamily (MFS) profile domain-containing protein</fullName>
    </recommendedName>
</protein>
<comment type="subcellular location">
    <subcellularLocation>
        <location evidence="1">Membrane</location>
        <topology evidence="1">Multi-pass membrane protein</topology>
    </subcellularLocation>
</comment>
<dbReference type="InterPro" id="IPR020846">
    <property type="entry name" value="MFS_dom"/>
</dbReference>
<evidence type="ECO:0000256" key="7">
    <source>
        <dbReference type="SAM" id="Phobius"/>
    </source>
</evidence>
<feature type="domain" description="Major facilitator superfamily (MFS) profile" evidence="8">
    <location>
        <begin position="67"/>
        <end position="176"/>
    </location>
</feature>
<feature type="transmembrane region" description="Helical" evidence="7">
    <location>
        <begin position="67"/>
        <end position="86"/>
    </location>
</feature>
<evidence type="ECO:0000256" key="3">
    <source>
        <dbReference type="ARBA" id="ARBA00022692"/>
    </source>
</evidence>
<evidence type="ECO:0000256" key="2">
    <source>
        <dbReference type="ARBA" id="ARBA00022448"/>
    </source>
</evidence>
<accession>A0A2H1FN36</accession>
<feature type="transmembrane region" description="Helical" evidence="7">
    <location>
        <begin position="106"/>
        <end position="126"/>
    </location>
</feature>
<evidence type="ECO:0000256" key="4">
    <source>
        <dbReference type="ARBA" id="ARBA00022989"/>
    </source>
</evidence>
<dbReference type="PANTHER" id="PTHR43791:SF58">
    <property type="entry name" value="TRANSPORTER, PUTATIVE (AFU_ORTHOLOGUE AFUA_8G04470)-RELATED"/>
    <property type="match status" value="1"/>
</dbReference>
<gene>
    <name evidence="9" type="ORF">ZT1E4_G1510</name>
</gene>
<dbReference type="GO" id="GO:0016020">
    <property type="term" value="C:membrane"/>
    <property type="evidence" value="ECO:0007669"/>
    <property type="project" value="UniProtKB-SubCell"/>
</dbReference>
<evidence type="ECO:0000256" key="6">
    <source>
        <dbReference type="SAM" id="MobiDB-lite"/>
    </source>
</evidence>
<feature type="compositionally biased region" description="Low complexity" evidence="6">
    <location>
        <begin position="1"/>
        <end position="19"/>
    </location>
</feature>
<feature type="transmembrane region" description="Helical" evidence="7">
    <location>
        <begin position="133"/>
        <end position="152"/>
    </location>
</feature>
<dbReference type="Proteomes" id="UP000245764">
    <property type="component" value="Chromosome 1"/>
</dbReference>
<feature type="compositionally biased region" description="Basic and acidic residues" evidence="6">
    <location>
        <begin position="20"/>
        <end position="29"/>
    </location>
</feature>
<dbReference type="InterPro" id="IPR036259">
    <property type="entry name" value="MFS_trans_sf"/>
</dbReference>
<evidence type="ECO:0000256" key="5">
    <source>
        <dbReference type="ARBA" id="ARBA00023136"/>
    </source>
</evidence>
<dbReference type="Gene3D" id="1.20.1250.20">
    <property type="entry name" value="MFS general substrate transporter like domains"/>
    <property type="match status" value="1"/>
</dbReference>
<evidence type="ECO:0000259" key="8">
    <source>
        <dbReference type="PROSITE" id="PS50850"/>
    </source>
</evidence>
<dbReference type="AlphaFoldDB" id="A0A2H1FN36"/>
<dbReference type="PROSITE" id="PS50850">
    <property type="entry name" value="MFS"/>
    <property type="match status" value="1"/>
</dbReference>
<dbReference type="GO" id="GO:0022857">
    <property type="term" value="F:transmembrane transporter activity"/>
    <property type="evidence" value="ECO:0007669"/>
    <property type="project" value="InterPro"/>
</dbReference>
<keyword evidence="3 7" id="KW-0812">Transmembrane</keyword>
<dbReference type="SUPFAM" id="SSF103473">
    <property type="entry name" value="MFS general substrate transporter"/>
    <property type="match status" value="1"/>
</dbReference>
<evidence type="ECO:0000313" key="10">
    <source>
        <dbReference type="Proteomes" id="UP000245764"/>
    </source>
</evidence>